<organism evidence="1">
    <name type="scientific">Homo sapiens</name>
    <name type="common">Human</name>
    <dbReference type="NCBI Taxonomy" id="9606"/>
    <lineage>
        <taxon>Eukaryota</taxon>
        <taxon>Metazoa</taxon>
        <taxon>Chordata</taxon>
        <taxon>Craniata</taxon>
        <taxon>Vertebrata</taxon>
        <taxon>Euteleostomi</taxon>
        <taxon>Mammalia</taxon>
        <taxon>Eutheria</taxon>
        <taxon>Euarchontoglires</taxon>
        <taxon>Primates</taxon>
        <taxon>Haplorrhini</taxon>
        <taxon>Catarrhini</taxon>
        <taxon>Hominidae</taxon>
        <taxon>Homo</taxon>
    </lineage>
</organism>
<accession>L8EC98</accession>
<name>L8EC98_HUMAN</name>
<gene>
    <name evidence="1" type="primary">PZP</name>
</gene>
<reference evidence="1" key="1">
    <citation type="journal article" date="2013" name="PLoS ONE">
        <title>Direct detection of alternative open reading frames translation products in human significantly expands the proteome.</title>
        <authorList>
            <person name="Vanderperre B."/>
            <person name="Lucier J.-F."/>
            <person name="Motard J."/>
            <person name="Tremblay G."/>
            <person name="Vanderperre S."/>
            <person name="Wisztorski M."/>
            <person name="Salzet M."/>
            <person name="Boisvert F.-M."/>
            <person name="Roucou X."/>
        </authorList>
    </citation>
    <scope>NUCLEOTIDE SEQUENCE</scope>
</reference>
<dbReference type="EMBL" id="HF583695">
    <property type="protein sequence ID" value="CCQ43192.1"/>
    <property type="molecule type" value="Genomic_DNA"/>
</dbReference>
<protein>
    <submittedName>
        <fullName evidence="1">Alternative protein PZP</fullName>
    </submittedName>
</protein>
<proteinExistence type="predicted"/>
<evidence type="ECO:0000313" key="1">
    <source>
        <dbReference type="EMBL" id="CCQ43192.1"/>
    </source>
</evidence>
<dbReference type="OrthoDB" id="9998011at2759"/>
<dbReference type="AlphaFoldDB" id="L8EC98"/>
<sequence>MTPIITPMQPPMSRVLHSFQSILPVSRLINFLSGFSLCIPTCVFTIHG</sequence>